<feature type="compositionally biased region" description="Basic and acidic residues" evidence="1">
    <location>
        <begin position="153"/>
        <end position="166"/>
    </location>
</feature>
<reference evidence="4" key="1">
    <citation type="journal article" date="2008" name="Nat. Genet.">
        <title>The Pristionchus pacificus genome provides a unique perspective on nematode lifestyle and parasitism.</title>
        <authorList>
            <person name="Dieterich C."/>
            <person name="Clifton S.W."/>
            <person name="Schuster L.N."/>
            <person name="Chinwalla A."/>
            <person name="Delehaunty K."/>
            <person name="Dinkelacker I."/>
            <person name="Fulton L."/>
            <person name="Fulton R."/>
            <person name="Godfrey J."/>
            <person name="Minx P."/>
            <person name="Mitreva M."/>
            <person name="Roeseler W."/>
            <person name="Tian H."/>
            <person name="Witte H."/>
            <person name="Yang S.P."/>
            <person name="Wilson R.K."/>
            <person name="Sommer R.J."/>
        </authorList>
    </citation>
    <scope>NUCLEOTIDE SEQUENCE [LARGE SCALE GENOMIC DNA]</scope>
    <source>
        <strain evidence="4">PS312</strain>
    </source>
</reference>
<evidence type="ECO:0000256" key="1">
    <source>
        <dbReference type="SAM" id="MobiDB-lite"/>
    </source>
</evidence>
<dbReference type="InterPro" id="IPR036179">
    <property type="entry name" value="Ig-like_dom_sf"/>
</dbReference>
<evidence type="ECO:0000259" key="2">
    <source>
        <dbReference type="Pfam" id="PF23003"/>
    </source>
</evidence>
<accession>A0A2A6CN01</accession>
<name>A0A2A6CN01_PRIPA</name>
<keyword evidence="4" id="KW-1185">Reference proteome</keyword>
<dbReference type="Pfam" id="PF23003">
    <property type="entry name" value="Fn1_2"/>
    <property type="match status" value="2"/>
</dbReference>
<dbReference type="EnsemblMetazoa" id="PPA33295.1">
    <property type="protein sequence ID" value="PPA33295.1"/>
    <property type="gene ID" value="WBGene00206155"/>
</dbReference>
<dbReference type="InterPro" id="IPR013783">
    <property type="entry name" value="Ig-like_fold"/>
</dbReference>
<feature type="domain" description="Abnormal cell migration protein 18-like fibronectin type I" evidence="2">
    <location>
        <begin position="210"/>
        <end position="264"/>
    </location>
</feature>
<organism evidence="3 4">
    <name type="scientific">Pristionchus pacificus</name>
    <name type="common">Parasitic nematode worm</name>
    <dbReference type="NCBI Taxonomy" id="54126"/>
    <lineage>
        <taxon>Eukaryota</taxon>
        <taxon>Metazoa</taxon>
        <taxon>Ecdysozoa</taxon>
        <taxon>Nematoda</taxon>
        <taxon>Chromadorea</taxon>
        <taxon>Rhabditida</taxon>
        <taxon>Rhabditina</taxon>
        <taxon>Diplogasteromorpha</taxon>
        <taxon>Diplogasteroidea</taxon>
        <taxon>Neodiplogasteridae</taxon>
        <taxon>Pristionchus</taxon>
    </lineage>
</organism>
<evidence type="ECO:0000313" key="3">
    <source>
        <dbReference type="EnsemblMetazoa" id="PPA33295.1"/>
    </source>
</evidence>
<reference evidence="3" key="2">
    <citation type="submission" date="2022-06" db="UniProtKB">
        <authorList>
            <consortium name="EnsemblMetazoa"/>
        </authorList>
    </citation>
    <scope>IDENTIFICATION</scope>
    <source>
        <strain evidence="3">PS312</strain>
    </source>
</reference>
<dbReference type="InterPro" id="IPR055119">
    <property type="entry name" value="Mig18_Fn1"/>
</dbReference>
<protein>
    <recommendedName>
        <fullName evidence="2">Abnormal cell migration protein 18-like fibronectin type I domain-containing protein</fullName>
    </recommendedName>
</protein>
<gene>
    <name evidence="3" type="primary">WBGene00206155</name>
</gene>
<accession>A0A8R1ULL2</accession>
<dbReference type="PANTHER" id="PTHR35572">
    <property type="entry name" value="PROTEIN CBG04538-RELATED"/>
    <property type="match status" value="1"/>
</dbReference>
<dbReference type="Proteomes" id="UP000005239">
    <property type="component" value="Unassembled WGS sequence"/>
</dbReference>
<feature type="region of interest" description="Disordered" evidence="1">
    <location>
        <begin position="150"/>
        <end position="177"/>
    </location>
</feature>
<dbReference type="SUPFAM" id="SSF48726">
    <property type="entry name" value="Immunoglobulin"/>
    <property type="match status" value="1"/>
</dbReference>
<sequence length="359" mass="40926">MSLRFVHSQPRVTAETEVKNNFNGRVCISVVFECTKRPSILWYYKDGNRYIATADEHYMVILKPKMENGHPVYLIGSMLILLENSEDDEGEYIVYAQTEDGRTEISFKLVYVGPDAFKVVDESVFPLSSYDTQLTKIIKNGRAYTASTMHSSITKDEEKKNEEVNNRKKSKPRRSKRYCTKVTESKIPENCKPVDNTRSGHICMDGKALGEEWNTPDNKYVYKCTNEAKSVIIACISPKTGKRIAIGENVTLANGIEYCVQRTQGIVKYRFEETKTMDVDRFVYTCILVPVEKETSMVKPTTQYEFKGCASHDGGKILSLGTNHTYGGFIERCFREKPSKEGGLPRDGELRFLREKIVN</sequence>
<dbReference type="PANTHER" id="PTHR35572:SF6">
    <property type="entry name" value="IG-LIKE DOMAIN-CONTAINING PROTEIN"/>
    <property type="match status" value="1"/>
</dbReference>
<evidence type="ECO:0000313" key="4">
    <source>
        <dbReference type="Proteomes" id="UP000005239"/>
    </source>
</evidence>
<dbReference type="AlphaFoldDB" id="A0A2A6CN01"/>
<dbReference type="InterPro" id="IPR040282">
    <property type="entry name" value="Mig-18-like"/>
</dbReference>
<feature type="domain" description="Abnormal cell migration protein 18-like fibronectin type I" evidence="2">
    <location>
        <begin position="270"/>
        <end position="337"/>
    </location>
</feature>
<dbReference type="Gene3D" id="2.60.40.10">
    <property type="entry name" value="Immunoglobulins"/>
    <property type="match status" value="1"/>
</dbReference>
<proteinExistence type="predicted"/>
<feature type="compositionally biased region" description="Basic residues" evidence="1">
    <location>
        <begin position="167"/>
        <end position="177"/>
    </location>
</feature>